<reference evidence="1" key="1">
    <citation type="journal article" date="2017" name="Nature">
        <title>The sunflower genome provides insights into oil metabolism, flowering and Asterid evolution.</title>
        <authorList>
            <person name="Badouin H."/>
            <person name="Gouzy J."/>
            <person name="Grassa C.J."/>
            <person name="Murat F."/>
            <person name="Staton S.E."/>
            <person name="Cottret L."/>
            <person name="Lelandais-Briere C."/>
            <person name="Owens G.L."/>
            <person name="Carrere S."/>
            <person name="Mayjonade B."/>
            <person name="Legrand L."/>
            <person name="Gill N."/>
            <person name="Kane N.C."/>
            <person name="Bowers J.E."/>
            <person name="Hubner S."/>
            <person name="Bellec A."/>
            <person name="Berard A."/>
            <person name="Berges H."/>
            <person name="Blanchet N."/>
            <person name="Boniface M.C."/>
            <person name="Brunel D."/>
            <person name="Catrice O."/>
            <person name="Chaidir N."/>
            <person name="Claudel C."/>
            <person name="Donnadieu C."/>
            <person name="Faraut T."/>
            <person name="Fievet G."/>
            <person name="Helmstetter N."/>
            <person name="King M."/>
            <person name="Knapp S.J."/>
            <person name="Lai Z."/>
            <person name="Le Paslier M.C."/>
            <person name="Lippi Y."/>
            <person name="Lorenzon L."/>
            <person name="Mandel J.R."/>
            <person name="Marage G."/>
            <person name="Marchand G."/>
            <person name="Marquand E."/>
            <person name="Bret-Mestries E."/>
            <person name="Morien E."/>
            <person name="Nambeesan S."/>
            <person name="Nguyen T."/>
            <person name="Pegot-Espagnet P."/>
            <person name="Pouilly N."/>
            <person name="Raftis F."/>
            <person name="Sallet E."/>
            <person name="Schiex T."/>
            <person name="Thomas J."/>
            <person name="Vandecasteele C."/>
            <person name="Vares D."/>
            <person name="Vear F."/>
            <person name="Vautrin S."/>
            <person name="Crespi M."/>
            <person name="Mangin B."/>
            <person name="Burke J.M."/>
            <person name="Salse J."/>
            <person name="Munos S."/>
            <person name="Vincourt P."/>
            <person name="Rieseberg L.H."/>
            <person name="Langlade N.B."/>
        </authorList>
    </citation>
    <scope>NUCLEOTIDE SEQUENCE</scope>
    <source>
        <tissue evidence="1">Leaves</tissue>
    </source>
</reference>
<sequence>MSLYFYKKCMYDIGDDFTWFKAKECEDKSVDVESQGRQSSKLIDSFHGSTFVHSLFLFTVHAFDYLSLFHFACFIHHHFISFLDTLTKPLMMHACMVKHAITIVHIYI</sequence>
<dbReference type="Proteomes" id="UP000215914">
    <property type="component" value="Unassembled WGS sequence"/>
</dbReference>
<name>A0A9K3I5G8_HELAN</name>
<dbReference type="AlphaFoldDB" id="A0A9K3I5G8"/>
<reference evidence="1" key="2">
    <citation type="submission" date="2020-06" db="EMBL/GenBank/DDBJ databases">
        <title>Helianthus annuus Genome sequencing and assembly Release 2.</title>
        <authorList>
            <person name="Gouzy J."/>
            <person name="Langlade N."/>
            <person name="Munos S."/>
        </authorList>
    </citation>
    <scope>NUCLEOTIDE SEQUENCE</scope>
    <source>
        <tissue evidence="1">Leaves</tissue>
    </source>
</reference>
<dbReference type="EMBL" id="MNCJ02000324">
    <property type="protein sequence ID" value="KAF5790854.1"/>
    <property type="molecule type" value="Genomic_DNA"/>
</dbReference>
<comment type="caution">
    <text evidence="1">The sequence shown here is derived from an EMBL/GenBank/DDBJ whole genome shotgun (WGS) entry which is preliminary data.</text>
</comment>
<proteinExistence type="predicted"/>
<organism evidence="1 2">
    <name type="scientific">Helianthus annuus</name>
    <name type="common">Common sunflower</name>
    <dbReference type="NCBI Taxonomy" id="4232"/>
    <lineage>
        <taxon>Eukaryota</taxon>
        <taxon>Viridiplantae</taxon>
        <taxon>Streptophyta</taxon>
        <taxon>Embryophyta</taxon>
        <taxon>Tracheophyta</taxon>
        <taxon>Spermatophyta</taxon>
        <taxon>Magnoliopsida</taxon>
        <taxon>eudicotyledons</taxon>
        <taxon>Gunneridae</taxon>
        <taxon>Pentapetalae</taxon>
        <taxon>asterids</taxon>
        <taxon>campanulids</taxon>
        <taxon>Asterales</taxon>
        <taxon>Asteraceae</taxon>
        <taxon>Asteroideae</taxon>
        <taxon>Heliantheae alliance</taxon>
        <taxon>Heliantheae</taxon>
        <taxon>Helianthus</taxon>
    </lineage>
</organism>
<gene>
    <name evidence="1" type="ORF">HanXRQr2_Chr09g0387991</name>
</gene>
<evidence type="ECO:0000313" key="2">
    <source>
        <dbReference type="Proteomes" id="UP000215914"/>
    </source>
</evidence>
<keyword evidence="2" id="KW-1185">Reference proteome</keyword>
<dbReference type="Gramene" id="mRNA:HanXRQr2_Chr09g0387991">
    <property type="protein sequence ID" value="CDS:HanXRQr2_Chr09g0387991.1"/>
    <property type="gene ID" value="HanXRQr2_Chr09g0387991"/>
</dbReference>
<accession>A0A9K3I5G8</accession>
<evidence type="ECO:0000313" key="1">
    <source>
        <dbReference type="EMBL" id="KAF5790854.1"/>
    </source>
</evidence>
<protein>
    <submittedName>
        <fullName evidence="1">Uncharacterized protein</fullName>
    </submittedName>
</protein>